<organism evidence="6 7">
    <name type="scientific">Python bivittatus</name>
    <name type="common">Burmese python</name>
    <name type="synonym">Python molurus bivittatus</name>
    <dbReference type="NCBI Taxonomy" id="176946"/>
    <lineage>
        <taxon>Eukaryota</taxon>
        <taxon>Metazoa</taxon>
        <taxon>Chordata</taxon>
        <taxon>Craniata</taxon>
        <taxon>Vertebrata</taxon>
        <taxon>Euteleostomi</taxon>
        <taxon>Lepidosauria</taxon>
        <taxon>Squamata</taxon>
        <taxon>Bifurcata</taxon>
        <taxon>Unidentata</taxon>
        <taxon>Episquamata</taxon>
        <taxon>Toxicofera</taxon>
        <taxon>Serpentes</taxon>
        <taxon>Henophidia</taxon>
        <taxon>Pythonidae</taxon>
        <taxon>Python</taxon>
    </lineage>
</organism>
<dbReference type="RefSeq" id="XP_015745821.1">
    <property type="nucleotide sequence ID" value="XM_015890335.1"/>
</dbReference>
<evidence type="ECO:0000256" key="1">
    <source>
        <dbReference type="ARBA" id="ARBA00005943"/>
    </source>
</evidence>
<dbReference type="PANTHER" id="PTHR10769">
    <property type="entry name" value="40S RIBOSOMAL PROTEIN S28"/>
    <property type="match status" value="1"/>
</dbReference>
<dbReference type="OMA" id="SCSIIHN"/>
<dbReference type="OrthoDB" id="10258930at2759"/>
<evidence type="ECO:0000313" key="6">
    <source>
        <dbReference type="Proteomes" id="UP000695026"/>
    </source>
</evidence>
<dbReference type="CTD" id="6234"/>
<evidence type="ECO:0000256" key="5">
    <source>
        <dbReference type="ARBA" id="ARBA00035453"/>
    </source>
</evidence>
<keyword evidence="6" id="KW-1185">Reference proteome</keyword>
<dbReference type="GO" id="GO:0003735">
    <property type="term" value="F:structural constituent of ribosome"/>
    <property type="evidence" value="ECO:0007669"/>
    <property type="project" value="InterPro"/>
</dbReference>
<comment type="similarity">
    <text evidence="1">Belongs to the eukaryotic ribosomal protein eS28 family.</text>
</comment>
<dbReference type="AlphaFoldDB" id="A0A9F3QUE3"/>
<keyword evidence="3" id="KW-0687">Ribonucleoprotein</keyword>
<evidence type="ECO:0000256" key="4">
    <source>
        <dbReference type="ARBA" id="ARBA00035146"/>
    </source>
</evidence>
<dbReference type="InterPro" id="IPR012340">
    <property type="entry name" value="NA-bd_OB-fold"/>
</dbReference>
<dbReference type="Proteomes" id="UP000695026">
    <property type="component" value="Unplaced"/>
</dbReference>
<dbReference type="GO" id="GO:0006412">
    <property type="term" value="P:translation"/>
    <property type="evidence" value="ECO:0007669"/>
    <property type="project" value="InterPro"/>
</dbReference>
<sequence>MINLKGMKFMIPYGHCQLVTPSSSASASTTLETSCMQPINLAQGTNVLGQTSSQGQYTQVQMEFMGHTSRSIIRNVKGPVCEGDILESECEAHRLC</sequence>
<dbReference type="KEGG" id="pbi:107326463"/>
<dbReference type="SUPFAM" id="SSF50249">
    <property type="entry name" value="Nucleic acid-binding proteins"/>
    <property type="match status" value="1"/>
</dbReference>
<dbReference type="InterPro" id="IPR000289">
    <property type="entry name" value="Ribosomal_eS28"/>
</dbReference>
<accession>A0A9F3QUE3</accession>
<name>A0A9F3QUE3_PYTBI</name>
<dbReference type="PANTHER" id="PTHR10769:SF3">
    <property type="entry name" value="SMALL RIBOSOMAL SUBUNIT PROTEIN ES28"/>
    <property type="match status" value="1"/>
</dbReference>
<dbReference type="GO" id="GO:0000028">
    <property type="term" value="P:ribosomal small subunit assembly"/>
    <property type="evidence" value="ECO:0007669"/>
    <property type="project" value="TreeGrafter"/>
</dbReference>
<dbReference type="GO" id="GO:0030490">
    <property type="term" value="P:maturation of SSU-rRNA"/>
    <property type="evidence" value="ECO:0007669"/>
    <property type="project" value="TreeGrafter"/>
</dbReference>
<keyword evidence="2 7" id="KW-0689">Ribosomal protein</keyword>
<proteinExistence type="inferred from homology"/>
<evidence type="ECO:0000256" key="2">
    <source>
        <dbReference type="ARBA" id="ARBA00022980"/>
    </source>
</evidence>
<dbReference type="Pfam" id="PF01200">
    <property type="entry name" value="Ribosomal_S28e"/>
    <property type="match status" value="1"/>
</dbReference>
<evidence type="ECO:0000313" key="7">
    <source>
        <dbReference type="RefSeq" id="XP_015745821.1"/>
    </source>
</evidence>
<dbReference type="CDD" id="cd04457">
    <property type="entry name" value="S1_S28E"/>
    <property type="match status" value="1"/>
</dbReference>
<gene>
    <name evidence="7" type="primary">RPS28</name>
</gene>
<protein>
    <recommendedName>
        <fullName evidence="4">Small ribosomal subunit protein eS28</fullName>
    </recommendedName>
    <alternativeName>
        <fullName evidence="5">40S ribosomal protein S28</fullName>
    </alternativeName>
</protein>
<evidence type="ECO:0000256" key="3">
    <source>
        <dbReference type="ARBA" id="ARBA00023274"/>
    </source>
</evidence>
<reference evidence="7" key="1">
    <citation type="submission" date="2025-08" db="UniProtKB">
        <authorList>
            <consortium name="RefSeq"/>
        </authorList>
    </citation>
    <scope>IDENTIFICATION</scope>
    <source>
        <tissue evidence="7">Liver</tissue>
    </source>
</reference>
<dbReference type="Gene3D" id="2.40.50.140">
    <property type="entry name" value="Nucleic acid-binding proteins"/>
    <property type="match status" value="1"/>
</dbReference>
<dbReference type="GeneID" id="107326463"/>
<dbReference type="GO" id="GO:0022627">
    <property type="term" value="C:cytosolic small ribosomal subunit"/>
    <property type="evidence" value="ECO:0007669"/>
    <property type="project" value="TreeGrafter"/>
</dbReference>